<evidence type="ECO:0000256" key="7">
    <source>
        <dbReference type="HAMAP-Rule" id="MF_01445"/>
    </source>
</evidence>
<evidence type="ECO:0000313" key="9">
    <source>
        <dbReference type="EMBL" id="MBD5778126.1"/>
    </source>
</evidence>
<dbReference type="PANTHER" id="PTHR11735:SF6">
    <property type="entry name" value="TRNA N6-ADENOSINE THREONYLCARBAMOYLTRANSFERASE, MITOCHONDRIAL"/>
    <property type="match status" value="1"/>
</dbReference>
<feature type="binding site" evidence="7">
    <location>
        <position position="112"/>
    </location>
    <ligand>
        <name>Fe cation</name>
        <dbReference type="ChEBI" id="CHEBI:24875"/>
    </ligand>
</feature>
<keyword evidence="3 7" id="KW-0479">Metal-binding</keyword>
<comment type="caution">
    <text evidence="9">The sequence shown here is derived from an EMBL/GenBank/DDBJ whole genome shotgun (WGS) entry which is preliminary data.</text>
</comment>
<gene>
    <name evidence="7 9" type="primary">tsaD</name>
    <name evidence="9" type="ORF">IEN85_01280</name>
</gene>
<comment type="similarity">
    <text evidence="7">Belongs to the KAE1 / TsaD family.</text>
</comment>
<dbReference type="GO" id="GO:0002949">
    <property type="term" value="P:tRNA threonylcarbamoyladenosine modification"/>
    <property type="evidence" value="ECO:0007669"/>
    <property type="project" value="UniProtKB-UniRule"/>
</dbReference>
<dbReference type="AlphaFoldDB" id="A0A927IFH8"/>
<sequence length="344" mass="36619">MLLAIESSCDESALALFERGVGLRGEWISSQVSLHAEYGGVVPDLASREHLNNFAPLLEAARREVGFEGVDEIAVTTGPGLAACLAMGLAVANALSLAWKVPVFGVNHLRAHAHSPFVSVYEEQPAAFDHRLADELLPHLSLIVSGGNTILARIEKDRSLSILGQTIDDAAGEALDKGAKLLALGYPGGPKLEKLAVGGDVKAYQFPRGLVGKPHLDFSFSGLKTSLRYQVEKMGPEAAGADINNLCASYQEAVVDALIRKSDKALKRGDYKSMGLSGGVSNNSVLRARFESLGKKRRVQSLLAKRCHTGDNAGMIAFSHVFEKQSRGAELLDIAPSLPLDALA</sequence>
<dbReference type="GO" id="GO:0061711">
    <property type="term" value="F:tRNA N(6)-L-threonylcarbamoyladenine synthase activity"/>
    <property type="evidence" value="ECO:0007669"/>
    <property type="project" value="UniProtKB-EC"/>
</dbReference>
<evidence type="ECO:0000256" key="6">
    <source>
        <dbReference type="ARBA" id="ARBA00048117"/>
    </source>
</evidence>
<feature type="binding site" evidence="7">
    <location>
        <begin position="143"/>
        <end position="147"/>
    </location>
    <ligand>
        <name>substrate</name>
    </ligand>
</feature>
<reference evidence="9" key="1">
    <citation type="submission" date="2020-09" db="EMBL/GenBank/DDBJ databases">
        <title>Pelagicoccus enzymogenes sp. nov. with an EPS production, isolated from marine sediment.</title>
        <authorList>
            <person name="Feng X."/>
        </authorList>
    </citation>
    <scope>NUCLEOTIDE SEQUENCE</scope>
    <source>
        <strain evidence="9">NFK12</strain>
    </source>
</reference>
<evidence type="ECO:0000256" key="1">
    <source>
        <dbReference type="ARBA" id="ARBA00022679"/>
    </source>
</evidence>
<feature type="domain" description="Gcp-like" evidence="8">
    <location>
        <begin position="25"/>
        <end position="318"/>
    </location>
</feature>
<keyword evidence="10" id="KW-1185">Reference proteome</keyword>
<dbReference type="EMBL" id="JACYFG010000002">
    <property type="protein sequence ID" value="MBD5778126.1"/>
    <property type="molecule type" value="Genomic_DNA"/>
</dbReference>
<name>A0A927IFH8_9BACT</name>
<dbReference type="InterPro" id="IPR000905">
    <property type="entry name" value="Gcp-like_dom"/>
</dbReference>
<evidence type="ECO:0000256" key="2">
    <source>
        <dbReference type="ARBA" id="ARBA00022694"/>
    </source>
</evidence>
<dbReference type="PANTHER" id="PTHR11735">
    <property type="entry name" value="TRNA N6-ADENOSINE THREONYLCARBAMOYLTRANSFERASE"/>
    <property type="match status" value="1"/>
</dbReference>
<dbReference type="HAMAP" id="MF_01445">
    <property type="entry name" value="TsaD"/>
    <property type="match status" value="1"/>
</dbReference>
<feature type="binding site" evidence="7">
    <location>
        <position position="311"/>
    </location>
    <ligand>
        <name>Fe cation</name>
        <dbReference type="ChEBI" id="CHEBI:24875"/>
    </ligand>
</feature>
<evidence type="ECO:0000259" key="8">
    <source>
        <dbReference type="Pfam" id="PF00814"/>
    </source>
</evidence>
<feature type="binding site" evidence="7">
    <location>
        <position position="283"/>
    </location>
    <ligand>
        <name>substrate</name>
    </ligand>
</feature>
<feature type="binding site" evidence="7">
    <location>
        <position position="189"/>
    </location>
    <ligand>
        <name>substrate</name>
    </ligand>
</feature>
<keyword evidence="2 7" id="KW-0819">tRNA processing</keyword>
<comment type="subcellular location">
    <subcellularLocation>
        <location evidence="7">Cytoplasm</location>
    </subcellularLocation>
</comment>
<feature type="binding site" evidence="7">
    <location>
        <position position="176"/>
    </location>
    <ligand>
        <name>substrate</name>
    </ligand>
</feature>
<dbReference type="Proteomes" id="UP000622317">
    <property type="component" value="Unassembled WGS sequence"/>
</dbReference>
<evidence type="ECO:0000256" key="5">
    <source>
        <dbReference type="ARBA" id="ARBA00023315"/>
    </source>
</evidence>
<dbReference type="EC" id="2.3.1.234" evidence="7"/>
<dbReference type="NCBIfam" id="TIGR03723">
    <property type="entry name" value="T6A_TsaD_YgjD"/>
    <property type="match status" value="1"/>
</dbReference>
<dbReference type="InterPro" id="IPR022450">
    <property type="entry name" value="TsaD"/>
</dbReference>
<protein>
    <recommendedName>
        <fullName evidence="7">tRNA N6-adenosine threonylcarbamoyltransferase</fullName>
        <ecNumber evidence="7">2.3.1.234</ecNumber>
    </recommendedName>
    <alternativeName>
        <fullName evidence="7">N6-L-threonylcarbamoyladenine synthase</fullName>
        <shortName evidence="7">t(6)A synthase</shortName>
    </alternativeName>
    <alternativeName>
        <fullName evidence="7">t(6)A37 threonylcarbamoyladenosine biosynthesis protein TsaD</fullName>
    </alternativeName>
    <alternativeName>
        <fullName evidence="7">tRNA threonylcarbamoyladenosine biosynthesis protein TsaD</fullName>
    </alternativeName>
</protein>
<dbReference type="RefSeq" id="WP_191615250.1">
    <property type="nucleotide sequence ID" value="NZ_JACYFG010000002.1"/>
</dbReference>
<proteinExistence type="inferred from homology"/>
<dbReference type="InterPro" id="IPR043129">
    <property type="entry name" value="ATPase_NBD"/>
</dbReference>
<keyword evidence="1 7" id="KW-0808">Transferase</keyword>
<feature type="binding site" evidence="7">
    <location>
        <position position="193"/>
    </location>
    <ligand>
        <name>substrate</name>
    </ligand>
</feature>
<comment type="cofactor">
    <cofactor evidence="7">
        <name>Fe(2+)</name>
        <dbReference type="ChEBI" id="CHEBI:29033"/>
    </cofactor>
    <text evidence="7">Binds 1 Fe(2+) ion per subunit.</text>
</comment>
<dbReference type="NCBIfam" id="TIGR00329">
    <property type="entry name" value="gcp_kae1"/>
    <property type="match status" value="1"/>
</dbReference>
<accession>A0A927IFH8</accession>
<dbReference type="GO" id="GO:0005737">
    <property type="term" value="C:cytoplasm"/>
    <property type="evidence" value="ECO:0007669"/>
    <property type="project" value="UniProtKB-SubCell"/>
</dbReference>
<dbReference type="PRINTS" id="PR00789">
    <property type="entry name" value="OSIALOPTASE"/>
</dbReference>
<dbReference type="InterPro" id="IPR017861">
    <property type="entry name" value="KAE1/TsaD"/>
</dbReference>
<keyword evidence="5 7" id="KW-0012">Acyltransferase</keyword>
<evidence type="ECO:0000256" key="3">
    <source>
        <dbReference type="ARBA" id="ARBA00022723"/>
    </source>
</evidence>
<keyword evidence="4 7" id="KW-0408">Iron</keyword>
<feature type="binding site" evidence="7">
    <location>
        <position position="108"/>
    </location>
    <ligand>
        <name>Fe cation</name>
        <dbReference type="ChEBI" id="CHEBI:24875"/>
    </ligand>
</feature>
<comment type="catalytic activity">
    <reaction evidence="6 7">
        <text>L-threonylcarbamoyladenylate + adenosine(37) in tRNA = N(6)-L-threonylcarbamoyladenosine(37) in tRNA + AMP + H(+)</text>
        <dbReference type="Rhea" id="RHEA:37059"/>
        <dbReference type="Rhea" id="RHEA-COMP:10162"/>
        <dbReference type="Rhea" id="RHEA-COMP:10163"/>
        <dbReference type="ChEBI" id="CHEBI:15378"/>
        <dbReference type="ChEBI" id="CHEBI:73682"/>
        <dbReference type="ChEBI" id="CHEBI:74411"/>
        <dbReference type="ChEBI" id="CHEBI:74418"/>
        <dbReference type="ChEBI" id="CHEBI:456215"/>
        <dbReference type="EC" id="2.3.1.234"/>
    </reaction>
</comment>
<keyword evidence="7" id="KW-0963">Cytoplasm</keyword>
<dbReference type="GO" id="GO:0005506">
    <property type="term" value="F:iron ion binding"/>
    <property type="evidence" value="ECO:0007669"/>
    <property type="project" value="UniProtKB-UniRule"/>
</dbReference>
<evidence type="ECO:0000256" key="4">
    <source>
        <dbReference type="ARBA" id="ARBA00023004"/>
    </source>
</evidence>
<dbReference type="Gene3D" id="3.30.420.40">
    <property type="match status" value="2"/>
</dbReference>
<evidence type="ECO:0000313" key="10">
    <source>
        <dbReference type="Proteomes" id="UP000622317"/>
    </source>
</evidence>
<dbReference type="SUPFAM" id="SSF53067">
    <property type="entry name" value="Actin-like ATPase domain"/>
    <property type="match status" value="2"/>
</dbReference>
<dbReference type="Pfam" id="PF00814">
    <property type="entry name" value="TsaD"/>
    <property type="match status" value="1"/>
</dbReference>
<comment type="function">
    <text evidence="7">Required for the formation of a threonylcarbamoyl group on adenosine at position 37 (t(6)A37) in tRNAs that read codons beginning with adenine. Is involved in the transfer of the threonylcarbamoyl moiety of threonylcarbamoyl-AMP (TC-AMP) to the N6 group of A37, together with TsaE and TsaB. TsaD likely plays a direct catalytic role in this reaction.</text>
</comment>
<organism evidence="9 10">
    <name type="scientific">Pelagicoccus enzymogenes</name>
    <dbReference type="NCBI Taxonomy" id="2773457"/>
    <lineage>
        <taxon>Bacteria</taxon>
        <taxon>Pseudomonadati</taxon>
        <taxon>Verrucomicrobiota</taxon>
        <taxon>Opitutia</taxon>
        <taxon>Puniceicoccales</taxon>
        <taxon>Pelagicoccaceae</taxon>
        <taxon>Pelagicoccus</taxon>
    </lineage>
</organism>